<dbReference type="Gene3D" id="3.30.1330.60">
    <property type="entry name" value="OmpA-like domain"/>
    <property type="match status" value="1"/>
</dbReference>
<dbReference type="InterPro" id="IPR050330">
    <property type="entry name" value="Bact_OuterMem_StrucFunc"/>
</dbReference>
<reference evidence="3 4" key="1">
    <citation type="submission" date="2016-07" db="EMBL/GenBank/DDBJ databases">
        <title>Draft Genome Sequence of Oceanisphaera psychrotolerans, isolated from coastal sediment samples.</title>
        <authorList>
            <person name="Zhuo S."/>
            <person name="Ruan Z."/>
        </authorList>
    </citation>
    <scope>NUCLEOTIDE SEQUENCE [LARGE SCALE GENOMIC DNA]</scope>
    <source>
        <strain evidence="3 4">LAM-WHM-ZC</strain>
    </source>
</reference>
<keyword evidence="3" id="KW-0966">Cell projection</keyword>
<dbReference type="PANTHER" id="PTHR30329">
    <property type="entry name" value="STATOR ELEMENT OF FLAGELLAR MOTOR COMPLEX"/>
    <property type="match status" value="1"/>
</dbReference>
<evidence type="ECO:0000313" key="3">
    <source>
        <dbReference type="EMBL" id="OIN13998.1"/>
    </source>
</evidence>
<dbReference type="Proteomes" id="UP000243073">
    <property type="component" value="Unassembled WGS sequence"/>
</dbReference>
<dbReference type="AlphaFoldDB" id="A0A1J4QHR8"/>
<comment type="caution">
    <text evidence="3">The sequence shown here is derived from an EMBL/GenBank/DDBJ whole genome shotgun (WGS) entry which is preliminary data.</text>
</comment>
<proteinExistence type="predicted"/>
<name>A0A1J4QHR8_9GAMM</name>
<evidence type="ECO:0000259" key="2">
    <source>
        <dbReference type="PROSITE" id="PS51123"/>
    </source>
</evidence>
<dbReference type="InterPro" id="IPR006665">
    <property type="entry name" value="OmpA-like"/>
</dbReference>
<dbReference type="PANTHER" id="PTHR30329:SF21">
    <property type="entry name" value="LIPOPROTEIN YIAD-RELATED"/>
    <property type="match status" value="1"/>
</dbReference>
<dbReference type="InterPro" id="IPR041544">
    <property type="entry name" value="MotY_N"/>
</dbReference>
<protein>
    <submittedName>
        <fullName evidence="3">Flagellar protein MotY</fullName>
    </submittedName>
</protein>
<keyword evidence="1" id="KW-0472">Membrane</keyword>
<dbReference type="PROSITE" id="PS51123">
    <property type="entry name" value="OMPA_2"/>
    <property type="match status" value="1"/>
</dbReference>
<dbReference type="Pfam" id="PF00691">
    <property type="entry name" value="OmpA"/>
    <property type="match status" value="1"/>
</dbReference>
<keyword evidence="4" id="KW-1185">Reference proteome</keyword>
<evidence type="ECO:0000256" key="1">
    <source>
        <dbReference type="PROSITE-ProRule" id="PRU00473"/>
    </source>
</evidence>
<dbReference type="GO" id="GO:0016020">
    <property type="term" value="C:membrane"/>
    <property type="evidence" value="ECO:0007669"/>
    <property type="project" value="UniProtKB-UniRule"/>
</dbReference>
<dbReference type="STRING" id="1414654.BFR47_08815"/>
<dbReference type="InterPro" id="IPR036737">
    <property type="entry name" value="OmpA-like_sf"/>
</dbReference>
<dbReference type="Gene3D" id="2.60.40.2540">
    <property type="match status" value="1"/>
</dbReference>
<dbReference type="SUPFAM" id="SSF103088">
    <property type="entry name" value="OmpA-like"/>
    <property type="match status" value="1"/>
</dbReference>
<keyword evidence="3" id="KW-0282">Flagellum</keyword>
<evidence type="ECO:0000313" key="4">
    <source>
        <dbReference type="Proteomes" id="UP000243073"/>
    </source>
</evidence>
<dbReference type="PRINTS" id="PR01023">
    <property type="entry name" value="NAFLGMOTY"/>
</dbReference>
<keyword evidence="3" id="KW-0969">Cilium</keyword>
<organism evidence="3 4">
    <name type="scientific">Oceanisphaera psychrotolerans</name>
    <dbReference type="NCBI Taxonomy" id="1414654"/>
    <lineage>
        <taxon>Bacteria</taxon>
        <taxon>Pseudomonadati</taxon>
        <taxon>Pseudomonadota</taxon>
        <taxon>Gammaproteobacteria</taxon>
        <taxon>Aeromonadales</taxon>
        <taxon>Aeromonadaceae</taxon>
        <taxon>Oceanisphaera</taxon>
    </lineage>
</organism>
<accession>A0A1J4QHR8</accession>
<dbReference type="CDD" id="cd07185">
    <property type="entry name" value="OmpA_C-like"/>
    <property type="match status" value="1"/>
</dbReference>
<gene>
    <name evidence="3" type="ORF">BFR47_08815</name>
</gene>
<feature type="domain" description="OmpA-like" evidence="2">
    <location>
        <begin position="177"/>
        <end position="294"/>
    </location>
</feature>
<dbReference type="EMBL" id="MDKE01000003">
    <property type="protein sequence ID" value="OIN13998.1"/>
    <property type="molecule type" value="Genomic_DNA"/>
</dbReference>
<sequence length="295" mass="33294">MNRRADVRIIFLVAGLTLCTGTWAQPRTYMANMEQSLWRLTSDSAVECRLEHPIPGFGAGAFISRASKNINLVFALTPLKAMARTQSAALKSEPPQWQPGRTSRHLTKVTFYQQFDAMVEQQSAWVMLDELSEGRWPTFYFDDWYRNDQTTGVGLSSVNFRARYAAFLDCQANLLPYSFEDIAFSVLNYVNNNDELTAHSSQRLAMIADYVKADPNIGEVVINTYTDSFGTAYHNKQLSVRRAEAIKEQFMALGLPEGAISLEGHGERRPVADNHTPEGRDTNRRVVISLGRDRL</sequence>
<dbReference type="Pfam" id="PF18393">
    <property type="entry name" value="MotY_N"/>
    <property type="match status" value="1"/>
</dbReference>